<comment type="caution">
    <text evidence="21">The sequence shown here is derived from an EMBL/GenBank/DDBJ whole genome shotgun (WGS) entry which is preliminary data.</text>
</comment>
<keyword evidence="7 15" id="KW-0479">Metal-binding</keyword>
<feature type="domain" description="TRNA-binding" evidence="18">
    <location>
        <begin position="40"/>
        <end position="155"/>
    </location>
</feature>
<evidence type="ECO:0000256" key="15">
    <source>
        <dbReference type="HAMAP-Rule" id="MF_00283"/>
    </source>
</evidence>
<comment type="subcellular location">
    <subcellularLocation>
        <location evidence="1 15">Cytoplasm</location>
    </subcellularLocation>
</comment>
<dbReference type="CDD" id="cd00769">
    <property type="entry name" value="PheRS_beta_core"/>
    <property type="match status" value="1"/>
</dbReference>
<dbReference type="InterPro" id="IPR045060">
    <property type="entry name" value="Phe-tRNA-ligase_IIc_bsu"/>
</dbReference>
<dbReference type="InterPro" id="IPR036690">
    <property type="entry name" value="Fdx_antiC-bd_sf"/>
</dbReference>
<evidence type="ECO:0000256" key="3">
    <source>
        <dbReference type="ARBA" id="ARBA00011209"/>
    </source>
</evidence>
<dbReference type="Gene3D" id="2.40.50.140">
    <property type="entry name" value="Nucleic acid-binding proteins"/>
    <property type="match status" value="1"/>
</dbReference>
<evidence type="ECO:0000256" key="13">
    <source>
        <dbReference type="ARBA" id="ARBA00023146"/>
    </source>
</evidence>
<dbReference type="InterPro" id="IPR009061">
    <property type="entry name" value="DNA-bd_dom_put_sf"/>
</dbReference>
<dbReference type="InterPro" id="IPR020825">
    <property type="entry name" value="Phe-tRNA_synthase-like_B3/B4"/>
</dbReference>
<dbReference type="AlphaFoldDB" id="A0A9X1NCQ9"/>
<dbReference type="GO" id="GO:0005524">
    <property type="term" value="F:ATP binding"/>
    <property type="evidence" value="ECO:0007669"/>
    <property type="project" value="UniProtKB-UniRule"/>
</dbReference>
<dbReference type="SUPFAM" id="SSF56037">
    <property type="entry name" value="PheT/TilS domain"/>
    <property type="match status" value="1"/>
</dbReference>
<keyword evidence="10 15" id="KW-0460">Magnesium</keyword>
<dbReference type="SUPFAM" id="SSF55681">
    <property type="entry name" value="Class II aaRS and biotin synthetases"/>
    <property type="match status" value="1"/>
</dbReference>
<evidence type="ECO:0000259" key="18">
    <source>
        <dbReference type="PROSITE" id="PS50886"/>
    </source>
</evidence>
<feature type="domain" description="B5" evidence="20">
    <location>
        <begin position="418"/>
        <end position="492"/>
    </location>
</feature>
<dbReference type="Pfam" id="PF01588">
    <property type="entry name" value="tRNA_bind"/>
    <property type="match status" value="1"/>
</dbReference>
<feature type="domain" description="FDX-ACB" evidence="19">
    <location>
        <begin position="743"/>
        <end position="836"/>
    </location>
</feature>
<evidence type="ECO:0000256" key="5">
    <source>
        <dbReference type="ARBA" id="ARBA00022555"/>
    </source>
</evidence>
<keyword evidence="11 16" id="KW-0694">RNA-binding</keyword>
<dbReference type="InterPro" id="IPR005147">
    <property type="entry name" value="tRNA_synthase_B5-dom"/>
</dbReference>
<dbReference type="Gene3D" id="3.30.930.10">
    <property type="entry name" value="Bira Bifunctional Protein, Domain 2"/>
    <property type="match status" value="1"/>
</dbReference>
<keyword evidence="13 15" id="KW-0030">Aminoacyl-tRNA synthetase</keyword>
<dbReference type="PROSITE" id="PS51483">
    <property type="entry name" value="B5"/>
    <property type="match status" value="1"/>
</dbReference>
<evidence type="ECO:0000256" key="11">
    <source>
        <dbReference type="ARBA" id="ARBA00022884"/>
    </source>
</evidence>
<dbReference type="SUPFAM" id="SSF50249">
    <property type="entry name" value="Nucleic acid-binding proteins"/>
    <property type="match status" value="1"/>
</dbReference>
<comment type="similarity">
    <text evidence="2 15">Belongs to the phenylalanyl-tRNA synthetase beta subunit family. Type 1 subfamily.</text>
</comment>
<evidence type="ECO:0000256" key="14">
    <source>
        <dbReference type="ARBA" id="ARBA00049255"/>
    </source>
</evidence>
<evidence type="ECO:0000256" key="4">
    <source>
        <dbReference type="ARBA" id="ARBA00022490"/>
    </source>
</evidence>
<feature type="binding site" evidence="15">
    <location>
        <position position="476"/>
    </location>
    <ligand>
        <name>Mg(2+)</name>
        <dbReference type="ChEBI" id="CHEBI:18420"/>
        <note>shared with alpha subunit</note>
    </ligand>
</feature>
<evidence type="ECO:0000256" key="6">
    <source>
        <dbReference type="ARBA" id="ARBA00022598"/>
    </source>
</evidence>
<dbReference type="Gene3D" id="3.50.40.10">
    <property type="entry name" value="Phenylalanyl-trna Synthetase, Chain B, domain 3"/>
    <property type="match status" value="1"/>
</dbReference>
<dbReference type="HAMAP" id="MF_00283">
    <property type="entry name" value="Phe_tRNA_synth_beta1"/>
    <property type="match status" value="1"/>
</dbReference>
<dbReference type="Pfam" id="PF17759">
    <property type="entry name" value="tRNA_synthFbeta"/>
    <property type="match status" value="1"/>
</dbReference>
<feature type="binding site" evidence="15">
    <location>
        <position position="480"/>
    </location>
    <ligand>
        <name>Mg(2+)</name>
        <dbReference type="ChEBI" id="CHEBI:18420"/>
        <note>shared with alpha subunit</note>
    </ligand>
</feature>
<dbReference type="Proteomes" id="UP001138997">
    <property type="component" value="Unassembled WGS sequence"/>
</dbReference>
<keyword evidence="12 15" id="KW-0648">Protein biosynthesis</keyword>
<dbReference type="SUPFAM" id="SSF54991">
    <property type="entry name" value="Anticodon-binding domain of PheRS"/>
    <property type="match status" value="1"/>
</dbReference>
<evidence type="ECO:0000256" key="16">
    <source>
        <dbReference type="PROSITE-ProRule" id="PRU00209"/>
    </source>
</evidence>
<dbReference type="NCBIfam" id="TIGR00472">
    <property type="entry name" value="pheT_bact"/>
    <property type="match status" value="1"/>
</dbReference>
<organism evidence="21 22">
    <name type="scientific">Kineosporia babensis</name>
    <dbReference type="NCBI Taxonomy" id="499548"/>
    <lineage>
        <taxon>Bacteria</taxon>
        <taxon>Bacillati</taxon>
        <taxon>Actinomycetota</taxon>
        <taxon>Actinomycetes</taxon>
        <taxon>Kineosporiales</taxon>
        <taxon>Kineosporiaceae</taxon>
        <taxon>Kineosporia</taxon>
    </lineage>
</organism>
<dbReference type="InterPro" id="IPR041616">
    <property type="entry name" value="PheRS_beta_core"/>
</dbReference>
<dbReference type="FunFam" id="3.30.930.10:FF:000130">
    <property type="entry name" value="Phenylalanine--tRNA ligase beta subunit"/>
    <property type="match status" value="1"/>
</dbReference>
<dbReference type="Gene3D" id="3.30.70.380">
    <property type="entry name" value="Ferrodoxin-fold anticodon-binding domain"/>
    <property type="match status" value="1"/>
</dbReference>
<dbReference type="InterPro" id="IPR005121">
    <property type="entry name" value="Fdx_antiC-bd"/>
</dbReference>
<dbReference type="GO" id="GO:0004826">
    <property type="term" value="F:phenylalanine-tRNA ligase activity"/>
    <property type="evidence" value="ECO:0007669"/>
    <property type="project" value="UniProtKB-UniRule"/>
</dbReference>
<dbReference type="GO" id="GO:0000287">
    <property type="term" value="F:magnesium ion binding"/>
    <property type="evidence" value="ECO:0007669"/>
    <property type="project" value="UniProtKB-UniRule"/>
</dbReference>
<feature type="region of interest" description="Disordered" evidence="17">
    <location>
        <begin position="597"/>
        <end position="616"/>
    </location>
</feature>
<keyword evidence="22" id="KW-1185">Reference proteome</keyword>
<comment type="cofactor">
    <cofactor evidence="15">
        <name>Mg(2+)</name>
        <dbReference type="ChEBI" id="CHEBI:18420"/>
    </cofactor>
    <text evidence="15">Binds 2 magnesium ions per tetramer.</text>
</comment>
<keyword evidence="4 15" id="KW-0963">Cytoplasm</keyword>
<evidence type="ECO:0000259" key="20">
    <source>
        <dbReference type="PROSITE" id="PS51483"/>
    </source>
</evidence>
<dbReference type="GO" id="GO:0006432">
    <property type="term" value="P:phenylalanyl-tRNA aminoacylation"/>
    <property type="evidence" value="ECO:0007669"/>
    <property type="project" value="UniProtKB-UniRule"/>
</dbReference>
<dbReference type="GO" id="GO:0000049">
    <property type="term" value="F:tRNA binding"/>
    <property type="evidence" value="ECO:0007669"/>
    <property type="project" value="UniProtKB-UniRule"/>
</dbReference>
<evidence type="ECO:0000313" key="21">
    <source>
        <dbReference type="EMBL" id="MCD5311444.1"/>
    </source>
</evidence>
<dbReference type="Pfam" id="PF03483">
    <property type="entry name" value="B3_4"/>
    <property type="match status" value="1"/>
</dbReference>
<keyword evidence="6 15" id="KW-0436">Ligase</keyword>
<evidence type="ECO:0000259" key="19">
    <source>
        <dbReference type="PROSITE" id="PS51447"/>
    </source>
</evidence>
<dbReference type="CDD" id="cd02796">
    <property type="entry name" value="tRNA_bind_bactPheRS"/>
    <property type="match status" value="1"/>
</dbReference>
<dbReference type="InterPro" id="IPR033714">
    <property type="entry name" value="tRNA_bind_bactPheRS"/>
</dbReference>
<name>A0A9X1NCQ9_9ACTN</name>
<dbReference type="PROSITE" id="PS50886">
    <property type="entry name" value="TRBD"/>
    <property type="match status" value="1"/>
</dbReference>
<dbReference type="InterPro" id="IPR002547">
    <property type="entry name" value="tRNA-bd_dom"/>
</dbReference>
<reference evidence="21" key="1">
    <citation type="submission" date="2021-11" db="EMBL/GenBank/DDBJ databases">
        <title>Streptomyces corallinus and Kineosporia corallina sp. nov., two new coral-derived marine actinobacteria.</title>
        <authorList>
            <person name="Buangrab K."/>
            <person name="Sutthacheep M."/>
            <person name="Yeemin T."/>
            <person name="Harunari E."/>
            <person name="Igarashi Y."/>
            <person name="Sripreechasak P."/>
            <person name="Kanchanasin P."/>
            <person name="Tanasupawat S."/>
            <person name="Phongsopitanun W."/>
        </authorList>
    </citation>
    <scope>NUCLEOTIDE SEQUENCE</scope>
    <source>
        <strain evidence="21">JCM 31032</strain>
    </source>
</reference>
<proteinExistence type="inferred from homology"/>
<dbReference type="GO" id="GO:0009328">
    <property type="term" value="C:phenylalanine-tRNA ligase complex"/>
    <property type="evidence" value="ECO:0007669"/>
    <property type="project" value="TreeGrafter"/>
</dbReference>
<evidence type="ECO:0000256" key="1">
    <source>
        <dbReference type="ARBA" id="ARBA00004496"/>
    </source>
</evidence>
<evidence type="ECO:0000256" key="12">
    <source>
        <dbReference type="ARBA" id="ARBA00022917"/>
    </source>
</evidence>
<dbReference type="SUPFAM" id="SSF46955">
    <property type="entry name" value="Putative DNA-binding domain"/>
    <property type="match status" value="1"/>
</dbReference>
<accession>A0A9X1NCQ9</accession>
<sequence>MRAPLSWLAEYVELPKGATALEVAADLVKVGLEEEAVHGGGVTGPLVVARVLEFTPEKQKNGKTIRWCQVDVGEAEPRGIVCGAGNFFEGDLVVAVLPGAELPGGFKIAARKTYGHKSDGMICSALELGLGEDHDGIIRLTEWGFDEVKPGDDAIALLGLAEETVEVNVTPDRGYCFSLRGIAREYSHATGAAFTDPALIEVPAPAADGFEVELDDQAPINGVLGGDRFVARVVRGVDATASSPRWMQRRLEQAGMRPISLAVDVTNYVMLAVGHPLHAFDLDKLVAPIVVRRAVPGEQLTTLDDVKRKLDAEDLLVTDSPEGRGSRVLSLAGVMGGASSEVSAETTNLLVEAAHWDPITVARTMRRHKLSTEAGKRYERGVDTQLADVAAELTVRLLVEYGGPAVEVGPVTDVGVAAEGAVIEMAADFPARVVGLDYTREEVVSSLEQIGCEVSGSDVLTVKAPSWRPDLGVGVDLAEEVARLRGYDQIPSVLPVAPPGGGLTHGQRLRRSVARSLAEHGIVEVLTYPFMSGSVHDAFGLPKDDERRQALRLANPLSDEQPYMRTSLLATLVDAVKRNVSRGNTDLAVYEIGSVTRPNGTEAKAGHPQAGSRPSDAELEQLDQAIPHQPLRAAVVMTGQRELQGWNSAGRAADWSDALEAALLVARAAKIEPTVVKDPDHAPWHPGRCARLEIDGKLFGHAGELHPKVVAALGLPPRTVAAEVDLDVLIQASGGIVPAQPISTFPLAKEDVALVVKDEVQAQDVHAALVAGAGQLLESARLFDVYVQAPIEEGHKSLAFALRFRAPDRTLTAEETAAARDAAVAVAAERTGAVQRG</sequence>
<dbReference type="SMART" id="SM00873">
    <property type="entry name" value="B3_4"/>
    <property type="match status" value="1"/>
</dbReference>
<evidence type="ECO:0000256" key="9">
    <source>
        <dbReference type="ARBA" id="ARBA00022840"/>
    </source>
</evidence>
<feature type="binding site" evidence="15">
    <location>
        <position position="479"/>
    </location>
    <ligand>
        <name>Mg(2+)</name>
        <dbReference type="ChEBI" id="CHEBI:18420"/>
        <note>shared with alpha subunit</note>
    </ligand>
</feature>
<dbReference type="PANTHER" id="PTHR10947:SF0">
    <property type="entry name" value="PHENYLALANINE--TRNA LIGASE BETA SUBUNIT"/>
    <property type="match status" value="1"/>
</dbReference>
<gene>
    <name evidence="15 21" type="primary">pheT</name>
    <name evidence="21" type="ORF">LR394_11075</name>
</gene>
<evidence type="ECO:0000256" key="2">
    <source>
        <dbReference type="ARBA" id="ARBA00008653"/>
    </source>
</evidence>
<dbReference type="PANTHER" id="PTHR10947">
    <property type="entry name" value="PHENYLALANYL-TRNA SYNTHETASE BETA CHAIN AND LEUCINE-RICH REPEAT-CONTAINING PROTEIN 47"/>
    <property type="match status" value="1"/>
</dbReference>
<evidence type="ECO:0000256" key="10">
    <source>
        <dbReference type="ARBA" id="ARBA00022842"/>
    </source>
</evidence>
<dbReference type="Gene3D" id="3.30.56.10">
    <property type="match status" value="2"/>
</dbReference>
<comment type="catalytic activity">
    <reaction evidence="14 15">
        <text>tRNA(Phe) + L-phenylalanine + ATP = L-phenylalanyl-tRNA(Phe) + AMP + diphosphate + H(+)</text>
        <dbReference type="Rhea" id="RHEA:19413"/>
        <dbReference type="Rhea" id="RHEA-COMP:9668"/>
        <dbReference type="Rhea" id="RHEA-COMP:9699"/>
        <dbReference type="ChEBI" id="CHEBI:15378"/>
        <dbReference type="ChEBI" id="CHEBI:30616"/>
        <dbReference type="ChEBI" id="CHEBI:33019"/>
        <dbReference type="ChEBI" id="CHEBI:58095"/>
        <dbReference type="ChEBI" id="CHEBI:78442"/>
        <dbReference type="ChEBI" id="CHEBI:78531"/>
        <dbReference type="ChEBI" id="CHEBI:456215"/>
        <dbReference type="EC" id="6.1.1.20"/>
    </reaction>
</comment>
<dbReference type="Pfam" id="PF03147">
    <property type="entry name" value="FDX-ACB"/>
    <property type="match status" value="1"/>
</dbReference>
<dbReference type="EC" id="6.1.1.20" evidence="15"/>
<keyword evidence="8 15" id="KW-0547">Nucleotide-binding</keyword>
<dbReference type="Pfam" id="PF03484">
    <property type="entry name" value="B5"/>
    <property type="match status" value="1"/>
</dbReference>
<evidence type="ECO:0000256" key="7">
    <source>
        <dbReference type="ARBA" id="ARBA00022723"/>
    </source>
</evidence>
<dbReference type="InterPro" id="IPR045864">
    <property type="entry name" value="aa-tRNA-synth_II/BPL/LPL"/>
</dbReference>
<dbReference type="SMART" id="SM00896">
    <property type="entry name" value="FDX-ACB"/>
    <property type="match status" value="1"/>
</dbReference>
<evidence type="ECO:0000256" key="8">
    <source>
        <dbReference type="ARBA" id="ARBA00022741"/>
    </source>
</evidence>
<dbReference type="EMBL" id="JAJOMB010000005">
    <property type="protein sequence ID" value="MCD5311444.1"/>
    <property type="molecule type" value="Genomic_DNA"/>
</dbReference>
<keyword evidence="5 16" id="KW-0820">tRNA-binding</keyword>
<dbReference type="InterPro" id="IPR005146">
    <property type="entry name" value="B3/B4_tRNA-bd"/>
</dbReference>
<dbReference type="PROSITE" id="PS51447">
    <property type="entry name" value="FDX_ACB"/>
    <property type="match status" value="1"/>
</dbReference>
<evidence type="ECO:0000256" key="17">
    <source>
        <dbReference type="SAM" id="MobiDB-lite"/>
    </source>
</evidence>
<dbReference type="RefSeq" id="WP_231440638.1">
    <property type="nucleotide sequence ID" value="NZ_JAJOMB010000005.1"/>
</dbReference>
<comment type="subunit">
    <text evidence="3 15">Tetramer of two alpha and two beta subunits.</text>
</comment>
<dbReference type="InterPro" id="IPR012340">
    <property type="entry name" value="NA-bd_OB-fold"/>
</dbReference>
<protein>
    <recommendedName>
        <fullName evidence="15">Phenylalanine--tRNA ligase beta subunit</fullName>
        <ecNumber evidence="15">6.1.1.20</ecNumber>
    </recommendedName>
    <alternativeName>
        <fullName evidence="15">Phenylalanyl-tRNA synthetase beta subunit</fullName>
        <shortName evidence="15">PheRS</shortName>
    </alternativeName>
</protein>
<dbReference type="SMART" id="SM00874">
    <property type="entry name" value="B5"/>
    <property type="match status" value="1"/>
</dbReference>
<keyword evidence="9 15" id="KW-0067">ATP-binding</keyword>
<evidence type="ECO:0000313" key="22">
    <source>
        <dbReference type="Proteomes" id="UP001138997"/>
    </source>
</evidence>
<feature type="binding site" evidence="15">
    <location>
        <position position="470"/>
    </location>
    <ligand>
        <name>Mg(2+)</name>
        <dbReference type="ChEBI" id="CHEBI:18420"/>
        <note>shared with alpha subunit</note>
    </ligand>
</feature>
<dbReference type="InterPro" id="IPR004532">
    <property type="entry name" value="Phe-tRNA-ligase_IIc_bsu_bact"/>
</dbReference>